<accession>A0A9N8VXW6</accession>
<sequence>MPIVLQVAAVWIEGNNPINNTKRDIIVQLKIILNELNIPITNEDLAKIELLNKKQKLVFNTIINYIEKNQPAVIFVNGPAGSCAQIINATLKFSPLWSTIKIFHLYQNMRIENNSEANALTNLLQRIGNRTEPTINNSMIRILDHIIIDWYNENSLETLIKEIYPHITFNSSEISYITNRAILITKNEYIDYINNIILEKLPDNNITYKSFDSVPNDKNNLYQQEFLNSITMADISQHKLYLKINTHYMTL</sequence>
<dbReference type="Proteomes" id="UP000789396">
    <property type="component" value="Unassembled WGS sequence"/>
</dbReference>
<evidence type="ECO:0000313" key="1">
    <source>
        <dbReference type="EMBL" id="CAG8464153.1"/>
    </source>
</evidence>
<dbReference type="PANTHER" id="PTHR10492">
    <property type="match status" value="1"/>
</dbReference>
<keyword evidence="2" id="KW-1185">Reference proteome</keyword>
<gene>
    <name evidence="1" type="ORF">RFULGI_LOCUS816</name>
</gene>
<proteinExistence type="predicted"/>
<evidence type="ECO:0000313" key="2">
    <source>
        <dbReference type="Proteomes" id="UP000789396"/>
    </source>
</evidence>
<dbReference type="PANTHER" id="PTHR10492:SF92">
    <property type="entry name" value="ATP-DEPENDENT DNA HELICASE"/>
    <property type="match status" value="1"/>
</dbReference>
<dbReference type="EMBL" id="CAJVPZ010000406">
    <property type="protein sequence ID" value="CAG8464153.1"/>
    <property type="molecule type" value="Genomic_DNA"/>
</dbReference>
<dbReference type="AlphaFoldDB" id="A0A9N8VXW6"/>
<comment type="caution">
    <text evidence="1">The sequence shown here is derived from an EMBL/GenBank/DDBJ whole genome shotgun (WGS) entry which is preliminary data.</text>
</comment>
<reference evidence="1" key="1">
    <citation type="submission" date="2021-06" db="EMBL/GenBank/DDBJ databases">
        <authorList>
            <person name="Kallberg Y."/>
            <person name="Tangrot J."/>
            <person name="Rosling A."/>
        </authorList>
    </citation>
    <scope>NUCLEOTIDE SEQUENCE</scope>
    <source>
        <strain evidence="1">IN212</strain>
    </source>
</reference>
<protein>
    <submittedName>
        <fullName evidence="1">9527_t:CDS:1</fullName>
    </submittedName>
</protein>
<organism evidence="1 2">
    <name type="scientific">Racocetra fulgida</name>
    <dbReference type="NCBI Taxonomy" id="60492"/>
    <lineage>
        <taxon>Eukaryota</taxon>
        <taxon>Fungi</taxon>
        <taxon>Fungi incertae sedis</taxon>
        <taxon>Mucoromycota</taxon>
        <taxon>Glomeromycotina</taxon>
        <taxon>Glomeromycetes</taxon>
        <taxon>Diversisporales</taxon>
        <taxon>Gigasporaceae</taxon>
        <taxon>Racocetra</taxon>
    </lineage>
</organism>
<dbReference type="OrthoDB" id="2403159at2759"/>
<name>A0A9N8VXW6_9GLOM</name>